<gene>
    <name evidence="3" type="ORF">QCN29_15665</name>
</gene>
<keyword evidence="4" id="KW-1185">Reference proteome</keyword>
<sequence length="358" mass="38344">MIRRRFLARLLLPAVAGLSTLALAACGVEGSSGVSSPPGRGEIRAPREFSGIAWLDTEPRPFAAGSGEEPQEVFLVCHDTRDNDAERDLPRLSIVRTPVDPDGIIVHELDVDFPSVPNDLESIARVPHRKEALLVESNADGDDPDPTIYLARWDEELNVEIAGSTPWPETPEPLVNVEATAVATVHGRNYFVYAERAQGSDTTNINMTRLTIRESGRITFGKKWTSVSFTADQPPGARPASGLDIDAKGNLYISSAYDPGDLGPFDSAVYRAATIRPGGPLGARLHPVRPAQKLARSSGLKVEGVGLVDGALPIFIGDDDEDYGGLLRQLRVSEPSSRPWASAVTGGDADQARGPGLQ</sequence>
<comment type="caution">
    <text evidence="3">The sequence shown here is derived from an EMBL/GenBank/DDBJ whole genome shotgun (WGS) entry which is preliminary data.</text>
</comment>
<proteinExistence type="predicted"/>
<dbReference type="RefSeq" id="WP_279928668.1">
    <property type="nucleotide sequence ID" value="NZ_JARWBG010000016.1"/>
</dbReference>
<keyword evidence="2" id="KW-0732">Signal</keyword>
<evidence type="ECO:0000313" key="4">
    <source>
        <dbReference type="Proteomes" id="UP001223144"/>
    </source>
</evidence>
<evidence type="ECO:0000256" key="2">
    <source>
        <dbReference type="SAM" id="SignalP"/>
    </source>
</evidence>
<dbReference type="Proteomes" id="UP001223144">
    <property type="component" value="Unassembled WGS sequence"/>
</dbReference>
<evidence type="ECO:0000256" key="1">
    <source>
        <dbReference type="SAM" id="MobiDB-lite"/>
    </source>
</evidence>
<feature type="chain" id="PRO_5046036927" evidence="2">
    <location>
        <begin position="25"/>
        <end position="358"/>
    </location>
</feature>
<reference evidence="3 4" key="1">
    <citation type="submission" date="2023-04" db="EMBL/GenBank/DDBJ databases">
        <title>Streptomyces chengmaiensis sp. nov. isolated from the stem of mangrove plant in Hainan.</title>
        <authorList>
            <person name="Huang X."/>
            <person name="Zhou S."/>
            <person name="Chu X."/>
            <person name="Xie Y."/>
            <person name="Lin Y."/>
        </authorList>
    </citation>
    <scope>NUCLEOTIDE SEQUENCE [LARGE SCALE GENOMIC DNA]</scope>
    <source>
        <strain evidence="3 4">HNM0663</strain>
    </source>
</reference>
<evidence type="ECO:0000313" key="3">
    <source>
        <dbReference type="EMBL" id="MDH2390202.1"/>
    </source>
</evidence>
<name>A0ABT6HNA1_9ACTN</name>
<organism evidence="3 4">
    <name type="scientific">Streptomyces chengmaiensis</name>
    <dbReference type="NCBI Taxonomy" id="3040919"/>
    <lineage>
        <taxon>Bacteria</taxon>
        <taxon>Bacillati</taxon>
        <taxon>Actinomycetota</taxon>
        <taxon>Actinomycetes</taxon>
        <taxon>Kitasatosporales</taxon>
        <taxon>Streptomycetaceae</taxon>
        <taxon>Streptomyces</taxon>
    </lineage>
</organism>
<dbReference type="EMBL" id="JARWBG010000016">
    <property type="protein sequence ID" value="MDH2390202.1"/>
    <property type="molecule type" value="Genomic_DNA"/>
</dbReference>
<accession>A0ABT6HNA1</accession>
<feature type="signal peptide" evidence="2">
    <location>
        <begin position="1"/>
        <end position="24"/>
    </location>
</feature>
<dbReference type="PROSITE" id="PS51257">
    <property type="entry name" value="PROKAR_LIPOPROTEIN"/>
    <property type="match status" value="1"/>
</dbReference>
<feature type="region of interest" description="Disordered" evidence="1">
    <location>
        <begin position="337"/>
        <end position="358"/>
    </location>
</feature>
<protein>
    <submittedName>
        <fullName evidence="3">Uncharacterized protein</fullName>
    </submittedName>
</protein>